<keyword evidence="7" id="KW-0804">Transcription</keyword>
<dbReference type="PANTHER" id="PTHR24083">
    <property type="entry name" value="NUCLEAR HORMONE RECEPTOR"/>
    <property type="match status" value="1"/>
</dbReference>
<keyword evidence="3" id="KW-0863">Zinc-finger</keyword>
<dbReference type="PROSITE" id="PS00031">
    <property type="entry name" value="NUCLEAR_REC_DBD_1"/>
    <property type="match status" value="1"/>
</dbReference>
<evidence type="ECO:0000256" key="1">
    <source>
        <dbReference type="ARBA" id="ARBA00005993"/>
    </source>
</evidence>
<keyword evidence="8" id="KW-0675">Receptor</keyword>
<dbReference type="EMBL" id="JABEBT010000118">
    <property type="protein sequence ID" value="KAF7631117.1"/>
    <property type="molecule type" value="Genomic_DNA"/>
</dbReference>
<keyword evidence="6" id="KW-0238">DNA-binding</keyword>
<dbReference type="PRINTS" id="PR00047">
    <property type="entry name" value="STROIDFINGER"/>
</dbReference>
<dbReference type="AlphaFoldDB" id="A0A8S9ZF79"/>
<dbReference type="InterPro" id="IPR050274">
    <property type="entry name" value="Nuclear_hormone_rcpt_NR2"/>
</dbReference>
<dbReference type="InterPro" id="IPR001628">
    <property type="entry name" value="Znf_hrmn_rcpt"/>
</dbReference>
<comment type="caution">
    <text evidence="12">The sequence shown here is derived from an EMBL/GenBank/DDBJ whole genome shotgun (WGS) entry which is preliminary data.</text>
</comment>
<keyword evidence="13" id="KW-1185">Reference proteome</keyword>
<organism evidence="12 13">
    <name type="scientific">Meloidogyne graminicola</name>
    <dbReference type="NCBI Taxonomy" id="189291"/>
    <lineage>
        <taxon>Eukaryota</taxon>
        <taxon>Metazoa</taxon>
        <taxon>Ecdysozoa</taxon>
        <taxon>Nematoda</taxon>
        <taxon>Chromadorea</taxon>
        <taxon>Rhabditida</taxon>
        <taxon>Tylenchina</taxon>
        <taxon>Tylenchomorpha</taxon>
        <taxon>Tylenchoidea</taxon>
        <taxon>Meloidogynidae</taxon>
        <taxon>Meloidogyninae</taxon>
        <taxon>Meloidogyne</taxon>
    </lineage>
</organism>
<evidence type="ECO:0000256" key="2">
    <source>
        <dbReference type="ARBA" id="ARBA00022723"/>
    </source>
</evidence>
<proteinExistence type="inferred from homology"/>
<keyword evidence="5" id="KW-0805">Transcription regulation</keyword>
<evidence type="ECO:0000256" key="8">
    <source>
        <dbReference type="ARBA" id="ARBA00023170"/>
    </source>
</evidence>
<dbReference type="GO" id="GO:0003700">
    <property type="term" value="F:DNA-binding transcription factor activity"/>
    <property type="evidence" value="ECO:0007669"/>
    <property type="project" value="InterPro"/>
</dbReference>
<feature type="domain" description="Nuclear receptor" evidence="10">
    <location>
        <begin position="6"/>
        <end position="88"/>
    </location>
</feature>
<dbReference type="Gene3D" id="3.30.50.10">
    <property type="entry name" value="Erythroid Transcription Factor GATA-1, subunit A"/>
    <property type="match status" value="1"/>
</dbReference>
<keyword evidence="9" id="KW-0539">Nucleus</keyword>
<evidence type="ECO:0000256" key="7">
    <source>
        <dbReference type="ARBA" id="ARBA00023163"/>
    </source>
</evidence>
<evidence type="ECO:0000256" key="3">
    <source>
        <dbReference type="ARBA" id="ARBA00022771"/>
    </source>
</evidence>
<dbReference type="SMART" id="SM00399">
    <property type="entry name" value="ZnF_C4"/>
    <property type="match status" value="1"/>
</dbReference>
<feature type="domain" description="NR LBD" evidence="11">
    <location>
        <begin position="185"/>
        <end position="330"/>
    </location>
</feature>
<name>A0A8S9ZF79_9BILA</name>
<reference evidence="12" key="1">
    <citation type="journal article" date="2020" name="Ecol. Evol.">
        <title>Genome structure and content of the rice root-knot nematode (Meloidogyne graminicola).</title>
        <authorList>
            <person name="Phan N.T."/>
            <person name="Danchin E.G.J."/>
            <person name="Klopp C."/>
            <person name="Perfus-Barbeoch L."/>
            <person name="Kozlowski D.K."/>
            <person name="Koutsovoulos G.D."/>
            <person name="Lopez-Roques C."/>
            <person name="Bouchez O."/>
            <person name="Zahm M."/>
            <person name="Besnard G."/>
            <person name="Bellafiore S."/>
        </authorList>
    </citation>
    <scope>NUCLEOTIDE SEQUENCE</scope>
    <source>
        <strain evidence="12">VN-18</strain>
    </source>
</reference>
<dbReference type="Gene3D" id="1.10.565.10">
    <property type="entry name" value="Retinoid X Receptor"/>
    <property type="match status" value="1"/>
</dbReference>
<evidence type="ECO:0000256" key="6">
    <source>
        <dbReference type="ARBA" id="ARBA00023125"/>
    </source>
</evidence>
<evidence type="ECO:0000313" key="13">
    <source>
        <dbReference type="Proteomes" id="UP000605970"/>
    </source>
</evidence>
<dbReference type="Proteomes" id="UP000605970">
    <property type="component" value="Unassembled WGS sequence"/>
</dbReference>
<dbReference type="InterPro" id="IPR000536">
    <property type="entry name" value="Nucl_hrmn_rcpt_lig-bd"/>
</dbReference>
<dbReference type="PROSITE" id="PS51843">
    <property type="entry name" value="NR_LBD"/>
    <property type="match status" value="1"/>
</dbReference>
<evidence type="ECO:0000256" key="5">
    <source>
        <dbReference type="ARBA" id="ARBA00023015"/>
    </source>
</evidence>
<dbReference type="Pfam" id="PF00105">
    <property type="entry name" value="zf-C4"/>
    <property type="match status" value="1"/>
</dbReference>
<dbReference type="PROSITE" id="PS51030">
    <property type="entry name" value="NUCLEAR_REC_DBD_2"/>
    <property type="match status" value="1"/>
</dbReference>
<gene>
    <name evidence="12" type="ORF">Mgra_00008648</name>
</gene>
<dbReference type="SUPFAM" id="SSF57716">
    <property type="entry name" value="Glucocorticoid receptor-like (DNA-binding domain)"/>
    <property type="match status" value="1"/>
</dbReference>
<evidence type="ECO:0000256" key="4">
    <source>
        <dbReference type="ARBA" id="ARBA00022833"/>
    </source>
</evidence>
<evidence type="ECO:0008006" key="14">
    <source>
        <dbReference type="Google" id="ProtNLM"/>
    </source>
</evidence>
<dbReference type="SUPFAM" id="SSF48508">
    <property type="entry name" value="Nuclear receptor ligand-binding domain"/>
    <property type="match status" value="1"/>
</dbReference>
<sequence>MQRTQLKECKICGALENVCFHYGVRSCRACGAFFRRYLENEKECKYKCKCIEKNENDLNNISANISKCKRCRLQKCLLAGMHKLGKSSLFFIDAIKVGYLRQDICREQQNEEMVATQVIPQVVDISFQDRKEIDSFLLIVDAKKRIMHSFFDLNDIFLQGPILFKEIILSGFNIFSQIDNFSPNPSPISTDELINWESEIKMKGLFNNRYQKYFLVDRLICYAIARTMNVFEKLSMADQIAHLRHISYAFTSFTSSYLAWELGFETWTRKDCVMPALATIKNEEYQNDFKFIKLSDRQFTKSVVPFKQTALTDDEYALLIAIIFTQPEII</sequence>
<dbReference type="GO" id="GO:0008270">
    <property type="term" value="F:zinc ion binding"/>
    <property type="evidence" value="ECO:0007669"/>
    <property type="project" value="UniProtKB-KW"/>
</dbReference>
<comment type="similarity">
    <text evidence="1">Belongs to the nuclear hormone receptor family.</text>
</comment>
<evidence type="ECO:0000313" key="12">
    <source>
        <dbReference type="EMBL" id="KAF7631117.1"/>
    </source>
</evidence>
<dbReference type="InterPro" id="IPR035500">
    <property type="entry name" value="NHR-like_dom_sf"/>
</dbReference>
<protein>
    <recommendedName>
        <fullName evidence="14">Nuclear receptor domain-containing protein</fullName>
    </recommendedName>
</protein>
<keyword evidence="2" id="KW-0479">Metal-binding</keyword>
<evidence type="ECO:0000259" key="10">
    <source>
        <dbReference type="PROSITE" id="PS51030"/>
    </source>
</evidence>
<dbReference type="GO" id="GO:0043565">
    <property type="term" value="F:sequence-specific DNA binding"/>
    <property type="evidence" value="ECO:0007669"/>
    <property type="project" value="InterPro"/>
</dbReference>
<dbReference type="Pfam" id="PF00104">
    <property type="entry name" value="Hormone_recep"/>
    <property type="match status" value="1"/>
</dbReference>
<evidence type="ECO:0000256" key="9">
    <source>
        <dbReference type="ARBA" id="ARBA00023242"/>
    </source>
</evidence>
<dbReference type="InterPro" id="IPR013088">
    <property type="entry name" value="Znf_NHR/GATA"/>
</dbReference>
<evidence type="ECO:0000259" key="11">
    <source>
        <dbReference type="PROSITE" id="PS51843"/>
    </source>
</evidence>
<keyword evidence="4" id="KW-0862">Zinc</keyword>
<accession>A0A8S9ZF79</accession>
<dbReference type="OrthoDB" id="9996608at2759"/>